<feature type="domain" description="SAM-dependent MTase TRM10-type" evidence="10">
    <location>
        <begin position="146"/>
        <end position="429"/>
    </location>
</feature>
<comment type="catalytic activity">
    <reaction evidence="8">
        <text>guanosine(9) in tRNA + S-adenosyl-L-methionine = N(1)-methylguanosine(9) in tRNA + S-adenosyl-L-homocysteine + H(+)</text>
        <dbReference type="Rhea" id="RHEA:43156"/>
        <dbReference type="Rhea" id="RHEA-COMP:10367"/>
        <dbReference type="Rhea" id="RHEA-COMP:10368"/>
        <dbReference type="ChEBI" id="CHEBI:15378"/>
        <dbReference type="ChEBI" id="CHEBI:57856"/>
        <dbReference type="ChEBI" id="CHEBI:59789"/>
        <dbReference type="ChEBI" id="CHEBI:73542"/>
        <dbReference type="ChEBI" id="CHEBI:74269"/>
        <dbReference type="EC" id="2.1.1.221"/>
    </reaction>
</comment>
<evidence type="ECO:0000256" key="2">
    <source>
        <dbReference type="ARBA" id="ARBA00020451"/>
    </source>
</evidence>
<dbReference type="EMBL" id="PTQR01000039">
    <property type="protein sequence ID" value="TKX24482.1"/>
    <property type="molecule type" value="Genomic_DNA"/>
</dbReference>
<feature type="region of interest" description="Disordered" evidence="9">
    <location>
        <begin position="1"/>
        <end position="77"/>
    </location>
</feature>
<dbReference type="GO" id="GO:0052905">
    <property type="term" value="F:tRNA (guanosine(9)-N1)-methyltransferase activity"/>
    <property type="evidence" value="ECO:0007669"/>
    <property type="project" value="UniProtKB-EC"/>
</dbReference>
<keyword evidence="5" id="KW-0949">S-adenosyl-L-methionine</keyword>
<dbReference type="GO" id="GO:0000049">
    <property type="term" value="F:tRNA binding"/>
    <property type="evidence" value="ECO:0007669"/>
    <property type="project" value="TreeGrafter"/>
</dbReference>
<sequence length="494" mass="54263">MSSDERPTKLRKLDNGTKDSPKDHNAPKLTDSPSNPVANSNGSTAEEDQLAPTTQDTQPTTVRTPAPVLDPSRPNLKDPLLLSLAASHPGLSKNQLKKLRRQKQWDDAADARKAKRKTELQRKRERKRSARDALIASGVSPSELMKGSHRPRAVQLPLTLLIDCGFDGLMHDGERTSLGSQITRGYSENKNARWRVHLAVSSWGGKLRERFEGTLRGHYKGWKGVRFEEGGFAQVAGLAGEWMKGEEGGRLRGPFGKYLGDGRGEEVQVGDAAEEGQVKDGPSVETPAQESGEATLEDSNETVQQSSSAKAAKEAARAEEAAVMKRLQGEGEVVYLTAESPDTLTELKPYSTYIIGGIVDKNREKGICYKRAREAGIKTAKLPIGEYLEMQSRKVLATNHVVEIMLKWLEYEDWGKAFLEVIPKRKGGQLRGKGKGKAGDDDSGSEVEADEVEDVDPDLEEEEEEEPKESGDDNDDEEATNESKDKDVGMQETS</sequence>
<keyword evidence="4" id="KW-0808">Transferase</keyword>
<feature type="compositionally biased region" description="Basic and acidic residues" evidence="9">
    <location>
        <begin position="1"/>
        <end position="26"/>
    </location>
</feature>
<feature type="compositionally biased region" description="Low complexity" evidence="9">
    <location>
        <begin position="50"/>
        <end position="65"/>
    </location>
</feature>
<dbReference type="PANTHER" id="PTHR13563:SF13">
    <property type="entry name" value="TRNA METHYLTRANSFERASE 10 HOMOLOG A"/>
    <property type="match status" value="1"/>
</dbReference>
<feature type="compositionally biased region" description="Basic and acidic residues" evidence="9">
    <location>
        <begin position="103"/>
        <end position="122"/>
    </location>
</feature>
<dbReference type="CDD" id="cd18089">
    <property type="entry name" value="SPOUT_Trm10-like"/>
    <property type="match status" value="1"/>
</dbReference>
<dbReference type="Gene3D" id="3.40.1280.30">
    <property type="match status" value="2"/>
</dbReference>
<dbReference type="PANTHER" id="PTHR13563">
    <property type="entry name" value="TRNA (GUANINE-9-) METHYLTRANSFERASE"/>
    <property type="match status" value="1"/>
</dbReference>
<evidence type="ECO:0000259" key="10">
    <source>
        <dbReference type="PROSITE" id="PS51675"/>
    </source>
</evidence>
<gene>
    <name evidence="11" type="ORF">C1H76_3089</name>
</gene>
<organism evidence="11 12">
    <name type="scientific">Elsinoe australis</name>
    <dbReference type="NCBI Taxonomy" id="40998"/>
    <lineage>
        <taxon>Eukaryota</taxon>
        <taxon>Fungi</taxon>
        <taxon>Dikarya</taxon>
        <taxon>Ascomycota</taxon>
        <taxon>Pezizomycotina</taxon>
        <taxon>Dothideomycetes</taxon>
        <taxon>Dothideomycetidae</taxon>
        <taxon>Myriangiales</taxon>
        <taxon>Elsinoaceae</taxon>
        <taxon>Elsinoe</taxon>
    </lineage>
</organism>
<evidence type="ECO:0000256" key="6">
    <source>
        <dbReference type="ARBA" id="ARBA00031792"/>
    </source>
</evidence>
<name>A0A4V6DUH0_9PEZI</name>
<protein>
    <recommendedName>
        <fullName evidence="2">tRNA (guanine(9)-N1)-methyltransferase</fullName>
        <ecNumber evidence="1">2.1.1.221</ecNumber>
    </recommendedName>
    <alternativeName>
        <fullName evidence="7">tRNA methyltransferase 10</fullName>
    </alternativeName>
    <alternativeName>
        <fullName evidence="6">tRNA(m1G9)-methyltransferase</fullName>
    </alternativeName>
</protein>
<evidence type="ECO:0000313" key="12">
    <source>
        <dbReference type="Proteomes" id="UP000308133"/>
    </source>
</evidence>
<evidence type="ECO:0000256" key="9">
    <source>
        <dbReference type="SAM" id="MobiDB-lite"/>
    </source>
</evidence>
<evidence type="ECO:0000256" key="3">
    <source>
        <dbReference type="ARBA" id="ARBA00022603"/>
    </source>
</evidence>
<feature type="region of interest" description="Disordered" evidence="9">
    <location>
        <begin position="262"/>
        <end position="314"/>
    </location>
</feature>
<feature type="compositionally biased region" description="Acidic residues" evidence="9">
    <location>
        <begin position="441"/>
        <end position="480"/>
    </location>
</feature>
<comment type="caution">
    <text evidence="11">The sequence shown here is derived from an EMBL/GenBank/DDBJ whole genome shotgun (WGS) entry which is preliminary data.</text>
</comment>
<dbReference type="InterPro" id="IPR007356">
    <property type="entry name" value="tRNA_m1G_MeTrfase_euk"/>
</dbReference>
<dbReference type="PROSITE" id="PS51675">
    <property type="entry name" value="SAM_MT_TRM10"/>
    <property type="match status" value="1"/>
</dbReference>
<feature type="region of interest" description="Disordered" evidence="9">
    <location>
        <begin position="92"/>
        <end position="150"/>
    </location>
</feature>
<dbReference type="InterPro" id="IPR028564">
    <property type="entry name" value="MT_TRM10-typ"/>
</dbReference>
<dbReference type="AlphaFoldDB" id="A0A4V6DUH0"/>
<reference evidence="11 12" key="1">
    <citation type="submission" date="2018-02" db="EMBL/GenBank/DDBJ databases">
        <title>Draft genome sequences of Elsinoe sp., causing black scab on jojoba.</title>
        <authorList>
            <person name="Stodart B."/>
            <person name="Jeffress S."/>
            <person name="Ash G."/>
            <person name="Arun Chinnappa K."/>
        </authorList>
    </citation>
    <scope>NUCLEOTIDE SEQUENCE [LARGE SCALE GENOMIC DNA]</scope>
    <source>
        <strain evidence="11 12">Hillstone_2</strain>
    </source>
</reference>
<feature type="compositionally biased region" description="Basic and acidic residues" evidence="9">
    <location>
        <begin position="481"/>
        <end position="494"/>
    </location>
</feature>
<keyword evidence="3" id="KW-0489">Methyltransferase</keyword>
<evidence type="ECO:0000313" key="11">
    <source>
        <dbReference type="EMBL" id="TKX24482.1"/>
    </source>
</evidence>
<feature type="region of interest" description="Disordered" evidence="9">
    <location>
        <begin position="427"/>
        <end position="494"/>
    </location>
</feature>
<dbReference type="GO" id="GO:0005634">
    <property type="term" value="C:nucleus"/>
    <property type="evidence" value="ECO:0007669"/>
    <property type="project" value="TreeGrafter"/>
</dbReference>
<feature type="compositionally biased region" description="Polar residues" evidence="9">
    <location>
        <begin position="31"/>
        <end position="44"/>
    </location>
</feature>
<dbReference type="Proteomes" id="UP000308133">
    <property type="component" value="Unassembled WGS sequence"/>
</dbReference>
<dbReference type="GO" id="GO:0002939">
    <property type="term" value="P:tRNA N1-guanine methylation"/>
    <property type="evidence" value="ECO:0007669"/>
    <property type="project" value="TreeGrafter"/>
</dbReference>
<evidence type="ECO:0000256" key="7">
    <source>
        <dbReference type="ARBA" id="ARBA00032166"/>
    </source>
</evidence>
<accession>A0A4V6DUH0</accession>
<feature type="compositionally biased region" description="Basic residues" evidence="9">
    <location>
        <begin position="427"/>
        <end position="436"/>
    </location>
</feature>
<proteinExistence type="predicted"/>
<dbReference type="EC" id="2.1.1.221" evidence="1"/>
<evidence type="ECO:0000256" key="1">
    <source>
        <dbReference type="ARBA" id="ARBA00012797"/>
    </source>
</evidence>
<evidence type="ECO:0000256" key="4">
    <source>
        <dbReference type="ARBA" id="ARBA00022679"/>
    </source>
</evidence>
<dbReference type="InterPro" id="IPR038459">
    <property type="entry name" value="MT_TRM10-typ_sf"/>
</dbReference>
<evidence type="ECO:0000256" key="8">
    <source>
        <dbReference type="ARBA" id="ARBA00048434"/>
    </source>
</evidence>
<evidence type="ECO:0000256" key="5">
    <source>
        <dbReference type="ARBA" id="ARBA00022691"/>
    </source>
</evidence>